<gene>
    <name evidence="1" type="ORF">BN2476_1150035</name>
</gene>
<dbReference type="EMBL" id="CYGY02000115">
    <property type="protein sequence ID" value="SIT51321.1"/>
    <property type="molecule type" value="Genomic_DNA"/>
</dbReference>
<accession>A0A1N7SV36</accession>
<evidence type="ECO:0008006" key="3">
    <source>
        <dbReference type="Google" id="ProtNLM"/>
    </source>
</evidence>
<evidence type="ECO:0000313" key="2">
    <source>
        <dbReference type="Proteomes" id="UP000195569"/>
    </source>
</evidence>
<reference evidence="1" key="1">
    <citation type="submission" date="2016-12" db="EMBL/GenBank/DDBJ databases">
        <authorList>
            <person name="Moulin L."/>
        </authorList>
    </citation>
    <scope>NUCLEOTIDE SEQUENCE [LARGE SCALE GENOMIC DNA]</scope>
    <source>
        <strain evidence="1">STM 7183</strain>
    </source>
</reference>
<sequence length="200" mass="22058">MNQSQRSAVPDQVQSELLSTVKDVDVFRVLLADLHDDLAGKVARFRQLADLSAALGSSGTMMPGGETALAAWTEARSSFVHGNFVATVLLCQGLAEHMLAAHLTLGLDADKLPDRVSFSETLQRCVSRDVITQRDADDLRRLMNLRNPLTHYRSIDDPSNLSRRVVDTRLPAETHLLTDATFAMSMAIRLFVLPVFRLGD</sequence>
<proteinExistence type="predicted"/>
<protein>
    <recommendedName>
        <fullName evidence="3">DUF4145 domain-containing protein</fullName>
    </recommendedName>
</protein>
<comment type="caution">
    <text evidence="1">The sequence shown here is derived from an EMBL/GenBank/DDBJ whole genome shotgun (WGS) entry which is preliminary data.</text>
</comment>
<dbReference type="AlphaFoldDB" id="A0A1N7SV36"/>
<dbReference type="RefSeq" id="WP_235851191.1">
    <property type="nucleotide sequence ID" value="NZ_CYGY02000115.1"/>
</dbReference>
<evidence type="ECO:0000313" key="1">
    <source>
        <dbReference type="EMBL" id="SIT51321.1"/>
    </source>
</evidence>
<organism evidence="1 2">
    <name type="scientific">Paraburkholderia piptadeniae</name>
    <dbReference type="NCBI Taxonomy" id="1701573"/>
    <lineage>
        <taxon>Bacteria</taxon>
        <taxon>Pseudomonadati</taxon>
        <taxon>Pseudomonadota</taxon>
        <taxon>Betaproteobacteria</taxon>
        <taxon>Burkholderiales</taxon>
        <taxon>Burkholderiaceae</taxon>
        <taxon>Paraburkholderia</taxon>
    </lineage>
</organism>
<keyword evidence="2" id="KW-1185">Reference proteome</keyword>
<name>A0A1N7SV36_9BURK</name>
<dbReference type="Proteomes" id="UP000195569">
    <property type="component" value="Unassembled WGS sequence"/>
</dbReference>